<name>A0A238D7C2_THIDL</name>
<evidence type="ECO:0000313" key="3">
    <source>
        <dbReference type="Proteomes" id="UP000214566"/>
    </source>
</evidence>
<keyword evidence="1" id="KW-1133">Transmembrane helix</keyword>
<keyword evidence="1" id="KW-0812">Transmembrane</keyword>
<feature type="transmembrane region" description="Helical" evidence="1">
    <location>
        <begin position="75"/>
        <end position="94"/>
    </location>
</feature>
<keyword evidence="3" id="KW-1185">Reference proteome</keyword>
<dbReference type="OrthoDB" id="9154118at2"/>
<dbReference type="Proteomes" id="UP000214566">
    <property type="component" value="Unassembled WGS sequence"/>
</dbReference>
<accession>A0A238D7C2</accession>
<dbReference type="PROSITE" id="PS51257">
    <property type="entry name" value="PROKAR_LIPOPROTEIN"/>
    <property type="match status" value="1"/>
</dbReference>
<proteinExistence type="predicted"/>
<organism evidence="2 3">
    <name type="scientific">Thiomonas delicata</name>
    <name type="common">Thiomonas cuprina</name>
    <dbReference type="NCBI Taxonomy" id="364030"/>
    <lineage>
        <taxon>Bacteria</taxon>
        <taxon>Pseudomonadati</taxon>
        <taxon>Pseudomonadota</taxon>
        <taxon>Betaproteobacteria</taxon>
        <taxon>Burkholderiales</taxon>
        <taxon>Thiomonas</taxon>
    </lineage>
</organism>
<dbReference type="InterPro" id="IPR044020">
    <property type="entry name" value="DUF5676"/>
</dbReference>
<dbReference type="AlphaFoldDB" id="A0A238D7C2"/>
<feature type="transmembrane region" description="Helical" evidence="1">
    <location>
        <begin position="53"/>
        <end position="69"/>
    </location>
</feature>
<keyword evidence="1" id="KW-0472">Membrane</keyword>
<dbReference type="Pfam" id="PF18926">
    <property type="entry name" value="DUF5676"/>
    <property type="match status" value="1"/>
</dbReference>
<feature type="transmembrane region" description="Helical" evidence="1">
    <location>
        <begin position="16"/>
        <end position="41"/>
    </location>
</feature>
<evidence type="ECO:0000313" key="2">
    <source>
        <dbReference type="EMBL" id="SBP89155.1"/>
    </source>
</evidence>
<sequence>MPTETWRPANRPRLPVVALGMSLGIFLAITFAACVGFDLLVPGQAMYQSWLKLLPGFTWLSWPSFLLGLGESFGYGWYVALIFGPLFNFFAARLTE</sequence>
<reference evidence="2 3" key="1">
    <citation type="submission" date="2016-06" db="EMBL/GenBank/DDBJ databases">
        <authorList>
            <person name="Kjaerup R.B."/>
            <person name="Dalgaard T.S."/>
            <person name="Juul-Madsen H.R."/>
        </authorList>
    </citation>
    <scope>NUCLEOTIDE SEQUENCE [LARGE SCALE GENOMIC DNA]</scope>
    <source>
        <strain evidence="2 3">DSM 16361</strain>
    </source>
</reference>
<gene>
    <name evidence="2" type="ORF">THIARS_70775</name>
</gene>
<dbReference type="RefSeq" id="WP_013106969.1">
    <property type="nucleotide sequence ID" value="NZ_LT592171.1"/>
</dbReference>
<dbReference type="EMBL" id="FLMQ01000056">
    <property type="protein sequence ID" value="SBP89155.1"/>
    <property type="molecule type" value="Genomic_DNA"/>
</dbReference>
<evidence type="ECO:0000256" key="1">
    <source>
        <dbReference type="SAM" id="Phobius"/>
    </source>
</evidence>
<protein>
    <submittedName>
        <fullName evidence="2">Uncharacterized protein</fullName>
    </submittedName>
</protein>